<keyword evidence="3" id="KW-1185">Reference proteome</keyword>
<feature type="domain" description="DUF4007" evidence="1">
    <location>
        <begin position="13"/>
        <end position="281"/>
    </location>
</feature>
<dbReference type="Pfam" id="PF13182">
    <property type="entry name" value="DUF4007"/>
    <property type="match status" value="1"/>
</dbReference>
<dbReference type="RefSeq" id="WP_377140124.1">
    <property type="nucleotide sequence ID" value="NZ_JBHTIA010000003.1"/>
</dbReference>
<dbReference type="InterPro" id="IPR025248">
    <property type="entry name" value="DUF4007"/>
</dbReference>
<evidence type="ECO:0000313" key="2">
    <source>
        <dbReference type="EMBL" id="MFD0764537.1"/>
    </source>
</evidence>
<reference evidence="3" key="1">
    <citation type="journal article" date="2019" name="Int. J. Syst. Evol. Microbiol.">
        <title>The Global Catalogue of Microorganisms (GCM) 10K type strain sequencing project: providing services to taxonomists for standard genome sequencing and annotation.</title>
        <authorList>
            <consortium name="The Broad Institute Genomics Platform"/>
            <consortium name="The Broad Institute Genome Sequencing Center for Infectious Disease"/>
            <person name="Wu L."/>
            <person name="Ma J."/>
        </authorList>
    </citation>
    <scope>NUCLEOTIDE SEQUENCE [LARGE SCALE GENOMIC DNA]</scope>
    <source>
        <strain evidence="3">CCUG 60742</strain>
    </source>
</reference>
<sequence>MAQNQSKAVKYTFSGHESFHCRQMWLKKGFDHLKQHRSFNDPDATVLLGVGKNMLTSIKFWLKSFGLLNEDETPNAFADFLFDNNGFDPYLEDDQSLWLLHYYLIKTNFSSIYSLIFNEFRKEKIQFTKDQFIAFALRKMEQVNIKTVADDFDVFKKMYLEKSEDGKLSEDSFTGLLSELQLLRTKEKGVYYIDQGERPTLSPEVLLYSILDNDRYGYSISLQSLEHDEDGPGNVFALTRQELLDKIEMLTSSYPWITYNDQAGVKEIQFKEKPSNPLNVLDLSICK</sequence>
<proteinExistence type="predicted"/>
<dbReference type="Proteomes" id="UP001597073">
    <property type="component" value="Unassembled WGS sequence"/>
</dbReference>
<dbReference type="EMBL" id="JBHTIA010000003">
    <property type="protein sequence ID" value="MFD0764537.1"/>
    <property type="molecule type" value="Genomic_DNA"/>
</dbReference>
<evidence type="ECO:0000259" key="1">
    <source>
        <dbReference type="Pfam" id="PF13182"/>
    </source>
</evidence>
<organism evidence="2 3">
    <name type="scientific">Mucilaginibacter lutimaris</name>
    <dbReference type="NCBI Taxonomy" id="931629"/>
    <lineage>
        <taxon>Bacteria</taxon>
        <taxon>Pseudomonadati</taxon>
        <taxon>Bacteroidota</taxon>
        <taxon>Sphingobacteriia</taxon>
        <taxon>Sphingobacteriales</taxon>
        <taxon>Sphingobacteriaceae</taxon>
        <taxon>Mucilaginibacter</taxon>
    </lineage>
</organism>
<protein>
    <submittedName>
        <fullName evidence="2">DUF4007 family protein</fullName>
    </submittedName>
</protein>
<gene>
    <name evidence="2" type="ORF">ACFQZI_06710</name>
</gene>
<accession>A0ABW2ZEC3</accession>
<comment type="caution">
    <text evidence="2">The sequence shown here is derived from an EMBL/GenBank/DDBJ whole genome shotgun (WGS) entry which is preliminary data.</text>
</comment>
<evidence type="ECO:0000313" key="3">
    <source>
        <dbReference type="Proteomes" id="UP001597073"/>
    </source>
</evidence>
<name>A0ABW2ZEC3_9SPHI</name>